<dbReference type="Proteomes" id="UP000004810">
    <property type="component" value="Unassembled WGS sequence"/>
</dbReference>
<evidence type="ECO:0000256" key="1">
    <source>
        <dbReference type="SAM" id="MobiDB-lite"/>
    </source>
</evidence>
<protein>
    <submittedName>
        <fullName evidence="2">Uncharacterized protein</fullName>
    </submittedName>
</protein>
<dbReference type="AlphaFoldDB" id="J9DNL5"/>
<evidence type="ECO:0000313" key="2">
    <source>
        <dbReference type="EMBL" id="EJW71228.1"/>
    </source>
</evidence>
<feature type="non-terminal residue" evidence="2">
    <location>
        <position position="93"/>
    </location>
</feature>
<accession>J9DNL5</accession>
<feature type="compositionally biased region" description="Low complexity" evidence="1">
    <location>
        <begin position="1"/>
        <end position="17"/>
    </location>
</feature>
<feature type="compositionally biased region" description="Low complexity" evidence="1">
    <location>
        <begin position="32"/>
        <end position="52"/>
    </location>
</feature>
<feature type="region of interest" description="Disordered" evidence="1">
    <location>
        <begin position="1"/>
        <end position="93"/>
    </location>
</feature>
<comment type="caution">
    <text evidence="2">The sequence shown here is derived from an EMBL/GenBank/DDBJ whole genome shotgun (WGS) entry which is preliminary data.</text>
</comment>
<dbReference type="EMBL" id="ADBV01019153">
    <property type="protein sequence ID" value="EJW71228.1"/>
    <property type="molecule type" value="Genomic_DNA"/>
</dbReference>
<reference evidence="3" key="1">
    <citation type="submission" date="2012-08" db="EMBL/GenBank/DDBJ databases">
        <title>The Genome Sequence of Wuchereria bancrofti.</title>
        <authorList>
            <person name="Nutman T.B."/>
            <person name="Fink D.L."/>
            <person name="Russ C."/>
            <person name="Young S."/>
            <person name="Zeng Q."/>
            <person name="Koehrsen M."/>
            <person name="Alvarado L."/>
            <person name="Berlin A."/>
            <person name="Chapman S.B."/>
            <person name="Chen Z."/>
            <person name="Freedman E."/>
            <person name="Gellesch M."/>
            <person name="Goldberg J."/>
            <person name="Griggs A."/>
            <person name="Gujja S."/>
            <person name="Heilman E.R."/>
            <person name="Heiman D."/>
            <person name="Hepburn T."/>
            <person name="Howarth C."/>
            <person name="Jen D."/>
            <person name="Larson L."/>
            <person name="Lewis B."/>
            <person name="Mehta T."/>
            <person name="Park D."/>
            <person name="Pearson M."/>
            <person name="Roberts A."/>
            <person name="Saif S."/>
            <person name="Shea T."/>
            <person name="Shenoy N."/>
            <person name="Sisk P."/>
            <person name="Stolte C."/>
            <person name="Sykes S."/>
            <person name="Walk T."/>
            <person name="White J."/>
            <person name="Yandava C."/>
            <person name="Haas B."/>
            <person name="Henn M.R."/>
            <person name="Nusbaum C."/>
            <person name="Birren B."/>
        </authorList>
    </citation>
    <scope>NUCLEOTIDE SEQUENCE [LARGE SCALE GENOMIC DNA]</scope>
    <source>
        <strain evidence="3">NA</strain>
    </source>
</reference>
<proteinExistence type="predicted"/>
<gene>
    <name evidence="2" type="ORF">WUBG_17865</name>
</gene>
<evidence type="ECO:0000313" key="3">
    <source>
        <dbReference type="Proteomes" id="UP000004810"/>
    </source>
</evidence>
<sequence length="93" mass="9236">TNNSVPLIKSPSLSSSPVPEPPPSPSPPAPTESPAGALSLPSLSSTPGSAGLELSKTSGQLPQPEIPIMSPTTAETAKTPEVPTASPTTRTAK</sequence>
<feature type="non-terminal residue" evidence="2">
    <location>
        <position position="1"/>
    </location>
</feature>
<organism evidence="2 3">
    <name type="scientific">Wuchereria bancrofti</name>
    <dbReference type="NCBI Taxonomy" id="6293"/>
    <lineage>
        <taxon>Eukaryota</taxon>
        <taxon>Metazoa</taxon>
        <taxon>Ecdysozoa</taxon>
        <taxon>Nematoda</taxon>
        <taxon>Chromadorea</taxon>
        <taxon>Rhabditida</taxon>
        <taxon>Spirurina</taxon>
        <taxon>Spiruromorpha</taxon>
        <taxon>Filarioidea</taxon>
        <taxon>Onchocercidae</taxon>
        <taxon>Wuchereria</taxon>
    </lineage>
</organism>
<feature type="compositionally biased region" description="Pro residues" evidence="1">
    <location>
        <begin position="18"/>
        <end position="31"/>
    </location>
</feature>
<name>J9DNL5_WUCBA</name>